<gene>
    <name evidence="2" type="ordered locus">Hore_12610</name>
</gene>
<dbReference type="STRING" id="373903.Hore_12610"/>
<dbReference type="PIRSF" id="PIRSF029895">
    <property type="entry name" value="SpoIV"/>
    <property type="match status" value="1"/>
</dbReference>
<dbReference type="RefSeq" id="WP_012636195.1">
    <property type="nucleotide sequence ID" value="NC_011899.1"/>
</dbReference>
<protein>
    <submittedName>
        <fullName evidence="2">Putative stage IV sporulation YqfD</fullName>
    </submittedName>
</protein>
<dbReference type="OrthoDB" id="1640349at2"/>
<dbReference type="InterPro" id="IPR010690">
    <property type="entry name" value="YqfD"/>
</dbReference>
<dbReference type="AlphaFoldDB" id="B8CXJ2"/>
<keyword evidence="3" id="KW-1185">Reference proteome</keyword>
<keyword evidence="1" id="KW-0812">Transmembrane</keyword>
<dbReference type="eggNOG" id="COG0561">
    <property type="taxonomic scope" value="Bacteria"/>
</dbReference>
<proteinExistence type="predicted"/>
<dbReference type="HOGENOM" id="CLU_050521_1_0_9"/>
<keyword evidence="1" id="KW-0472">Membrane</keyword>
<dbReference type="NCBIfam" id="TIGR02876">
    <property type="entry name" value="spore_yqfD"/>
    <property type="match status" value="1"/>
</dbReference>
<dbReference type="KEGG" id="hor:Hore_12610"/>
<evidence type="ECO:0000313" key="3">
    <source>
        <dbReference type="Proteomes" id="UP000000719"/>
    </source>
</evidence>
<dbReference type="EMBL" id="CP001098">
    <property type="protein sequence ID" value="ACL70011.1"/>
    <property type="molecule type" value="Genomic_DNA"/>
</dbReference>
<reference evidence="2 3" key="1">
    <citation type="journal article" date="2009" name="PLoS ONE">
        <title>Genome analysis of the anaerobic thermohalophilic bacterium Halothermothrix orenii.</title>
        <authorList>
            <person name="Mavromatis K."/>
            <person name="Ivanova N."/>
            <person name="Anderson I."/>
            <person name="Lykidis A."/>
            <person name="Hooper S.D."/>
            <person name="Sun H."/>
            <person name="Kunin V."/>
            <person name="Lapidus A."/>
            <person name="Hugenholtz P."/>
            <person name="Patel B."/>
            <person name="Kyrpides N.C."/>
        </authorList>
    </citation>
    <scope>NUCLEOTIDE SEQUENCE [LARGE SCALE GENOMIC DNA]</scope>
    <source>
        <strain evidence="3">H 168 / OCM 544 / DSM 9562</strain>
    </source>
</reference>
<dbReference type="Proteomes" id="UP000000719">
    <property type="component" value="Chromosome"/>
</dbReference>
<accession>B8CXJ2</accession>
<evidence type="ECO:0000313" key="2">
    <source>
        <dbReference type="EMBL" id="ACL70011.1"/>
    </source>
</evidence>
<feature type="transmembrane region" description="Helical" evidence="1">
    <location>
        <begin position="89"/>
        <end position="114"/>
    </location>
</feature>
<organism evidence="2 3">
    <name type="scientific">Halothermothrix orenii (strain H 168 / OCM 544 / DSM 9562)</name>
    <dbReference type="NCBI Taxonomy" id="373903"/>
    <lineage>
        <taxon>Bacteria</taxon>
        <taxon>Bacillati</taxon>
        <taxon>Bacillota</taxon>
        <taxon>Clostridia</taxon>
        <taxon>Halanaerobiales</taxon>
        <taxon>Halothermotrichaceae</taxon>
        <taxon>Halothermothrix</taxon>
    </lineage>
</organism>
<name>B8CXJ2_HALOH</name>
<evidence type="ECO:0000256" key="1">
    <source>
        <dbReference type="SAM" id="Phobius"/>
    </source>
</evidence>
<sequence length="389" mass="45336">MLRKIMNFIQGYLLIEITGNALERFINQIIEKEIILWDVKRENKSRYLAKIDIKNFNKLRPLVRKRMCRVRIMDKCGLPFLITRAKQNYFLLVGFLILFLILYVGSNFLLFIGIEGLEKIPEERIINILKEEGVRPGILKNRVNPERLESIILKEEPRLAWVDVKWQGSRLFIETVEKKIVEKTEPGHLIAAKSGVIKEIIVLKGKAVVEEGDTVLSGQPLIIKRDKNERARGIVRAYVWYEAEGKVPVNYKEVKYTGKSKTIYRLKFGEYGLSIPWNKPDWKSYRIRKEIKSLPEWRNLSIPIELIREEYRQIKYVKGKRSYKTALFLAKEKALKKILREIDSGTIILNVNSRVIETKNENVVKIKLLIQTEENIAKITDEEGPGGSD</sequence>
<keyword evidence="1" id="KW-1133">Transmembrane helix</keyword>
<dbReference type="Pfam" id="PF06898">
    <property type="entry name" value="YqfD"/>
    <property type="match status" value="1"/>
</dbReference>